<dbReference type="EMBL" id="HBGF01032172">
    <property type="protein sequence ID" value="CAD9129185.1"/>
    <property type="molecule type" value="Transcribed_RNA"/>
</dbReference>
<dbReference type="GO" id="GO:0140359">
    <property type="term" value="F:ABC-type transporter activity"/>
    <property type="evidence" value="ECO:0007669"/>
    <property type="project" value="InterPro"/>
</dbReference>
<dbReference type="PANTHER" id="PTHR19229:SF36">
    <property type="entry name" value="ATP-BINDING CASSETTE SUB-FAMILY A MEMBER 2"/>
    <property type="match status" value="1"/>
</dbReference>
<dbReference type="CDD" id="cd03263">
    <property type="entry name" value="ABC_subfamily_A"/>
    <property type="match status" value="1"/>
</dbReference>
<evidence type="ECO:0000256" key="6">
    <source>
        <dbReference type="ARBA" id="ARBA00022741"/>
    </source>
</evidence>
<dbReference type="AlphaFoldDB" id="A0A7S1MDZ8"/>
<keyword evidence="6" id="KW-0547">Nucleotide-binding</keyword>
<dbReference type="InterPro" id="IPR003439">
    <property type="entry name" value="ABC_transporter-like_ATP-bd"/>
</dbReference>
<evidence type="ECO:0000256" key="2">
    <source>
        <dbReference type="ARBA" id="ARBA00008869"/>
    </source>
</evidence>
<evidence type="ECO:0000256" key="8">
    <source>
        <dbReference type="ARBA" id="ARBA00022989"/>
    </source>
</evidence>
<dbReference type="PANTHER" id="PTHR19229">
    <property type="entry name" value="ATP-BINDING CASSETTE TRANSPORTER SUBFAMILY A ABCA"/>
    <property type="match status" value="1"/>
</dbReference>
<evidence type="ECO:0000256" key="11">
    <source>
        <dbReference type="SAM" id="Phobius"/>
    </source>
</evidence>
<keyword evidence="4 11" id="KW-0812">Transmembrane</keyword>
<evidence type="ECO:0000256" key="4">
    <source>
        <dbReference type="ARBA" id="ARBA00022692"/>
    </source>
</evidence>
<feature type="transmembrane region" description="Helical" evidence="11">
    <location>
        <begin position="427"/>
        <end position="451"/>
    </location>
</feature>
<evidence type="ECO:0000313" key="13">
    <source>
        <dbReference type="EMBL" id="CAD9129185.1"/>
    </source>
</evidence>
<protein>
    <recommendedName>
        <fullName evidence="12">ABC transporter domain-containing protein</fullName>
    </recommendedName>
</protein>
<dbReference type="PROSITE" id="PS00211">
    <property type="entry name" value="ABC_TRANSPORTER_1"/>
    <property type="match status" value="1"/>
</dbReference>
<feature type="transmembrane region" description="Helical" evidence="11">
    <location>
        <begin position="356"/>
        <end position="381"/>
    </location>
</feature>
<evidence type="ECO:0000256" key="9">
    <source>
        <dbReference type="ARBA" id="ARBA00023136"/>
    </source>
</evidence>
<dbReference type="InterPro" id="IPR003593">
    <property type="entry name" value="AAA+_ATPase"/>
</dbReference>
<dbReference type="GO" id="GO:0016887">
    <property type="term" value="F:ATP hydrolysis activity"/>
    <property type="evidence" value="ECO:0007669"/>
    <property type="project" value="InterPro"/>
</dbReference>
<evidence type="ECO:0000256" key="1">
    <source>
        <dbReference type="ARBA" id="ARBA00004141"/>
    </source>
</evidence>
<evidence type="ECO:0000256" key="5">
    <source>
        <dbReference type="ARBA" id="ARBA00022737"/>
    </source>
</evidence>
<dbReference type="GO" id="GO:0005319">
    <property type="term" value="F:lipid transporter activity"/>
    <property type="evidence" value="ECO:0007669"/>
    <property type="project" value="TreeGrafter"/>
</dbReference>
<dbReference type="InterPro" id="IPR027417">
    <property type="entry name" value="P-loop_NTPase"/>
</dbReference>
<dbReference type="FunFam" id="3.40.50.300:FF:000335">
    <property type="entry name" value="ATP binding cassette subfamily A member 5"/>
    <property type="match status" value="1"/>
</dbReference>
<feature type="transmembrane region" description="Helical" evidence="11">
    <location>
        <begin position="81"/>
        <end position="101"/>
    </location>
</feature>
<feature type="domain" description="ABC transporter" evidence="12">
    <location>
        <begin position="635"/>
        <end position="896"/>
    </location>
</feature>
<feature type="compositionally biased region" description="Acidic residues" evidence="10">
    <location>
        <begin position="566"/>
        <end position="575"/>
    </location>
</feature>
<sequence>MVGDQPATDAYRAAGASDADADHAAVDTGATDADAADTMSEEELAAMFAASAESWTVTLFLPQTYAIFVKKLLVLRRSARLLFMSGVLPLVFIIVGFLTAIPNFLENVDSETWPPPVVPGAPDMSLPLPIALHPTPVIPQDNNNWYQYVGPMHAEVDRACFDAIVSAFEGAHADYRATTDPTLPPLKTAVLTDPVQIQTGAFLDTRSISPVAKLSQPPPVLFINGCPANSLSDVRDFGAPFVANFTWMYQYPGQLQGPLLLYDMLLRTALTQLGTPPGQPKMAVPRAVYEPLPLIKSTWYVPQPVPPKSYIETVLAVITVVAVTLYSGSQALLVAEEMNKGTFELLRMQGLHAVSYWVGTYAFDLLAAAPMVGLFIAGAWIRDIEAMKQGCMVSLGAASLVALISFALLFAYALVSLLPRGLSQGAYVAAVLTSNVLLLALPFLIVAFYWADAKRQGVSADEDSYKWTWYITPQRAFMILLSMQADLPYTQCVWTRGPTPRWGLVCIAAWHAVPVVVLWLTTHRDRFSRPPRLDDTEGEATGAAGSNGSEATHLLPRTTVAAGEGDATEEEDVLADPDVRREHHRVGRRALAHDPSQPTDLRKFGERMRGGATTVQSPASADSAALDADRDGDMLLVRSLRKLYRTTSWLPWRPAKEKLAVRGVSLGLRAGECFGLLGPNGAGKTTTVKMMLREHNATTGAIDALYVPPGSNPDGGDSCCAPSRGTVYRGARYGVCPQFDALWDQLTAEEHMAAYLRIRLGFGYRGGSEKFKRYVKASLAKVQLDGDHLGKPSEAYSGGMKRKLSVCIALFTGAAAVFLDEPSTGMDPHARRALWQSIHEALLRGDRCVLLTTHSMEEADAVCGRIAIVTDGVMRCIGSSHHLKQRFGSGYSVTLTLNATAAGGAGGSNRSFGDAAAGVVSGRSEQLHTPRTESERLLTTNAARNSSFGGGRKGRRDAVDPVVAAEIDAAMKAEFGPTCELAEALGLQRRYAVAELASPAAAFATLAARRAAWGLESYSLAHLASLEQIFLHFAGAGDEDDSEDATGTDARAEVLP</sequence>
<reference evidence="13" key="1">
    <citation type="submission" date="2021-01" db="EMBL/GenBank/DDBJ databases">
        <authorList>
            <person name="Corre E."/>
            <person name="Pelletier E."/>
            <person name="Niang G."/>
            <person name="Scheremetjew M."/>
            <person name="Finn R."/>
            <person name="Kale V."/>
            <person name="Holt S."/>
            <person name="Cochrane G."/>
            <person name="Meng A."/>
            <person name="Brown T."/>
            <person name="Cohen L."/>
        </authorList>
    </citation>
    <scope>NUCLEOTIDE SEQUENCE</scope>
    <source>
        <strain evidence="13">CCAP 1951/1</strain>
    </source>
</reference>
<feature type="region of interest" description="Disordered" evidence="10">
    <location>
        <begin position="529"/>
        <end position="603"/>
    </location>
</feature>
<evidence type="ECO:0000256" key="10">
    <source>
        <dbReference type="SAM" id="MobiDB-lite"/>
    </source>
</evidence>
<dbReference type="SUPFAM" id="SSF52540">
    <property type="entry name" value="P-loop containing nucleoside triphosphate hydrolases"/>
    <property type="match status" value="1"/>
</dbReference>
<dbReference type="InterPro" id="IPR017871">
    <property type="entry name" value="ABC_transporter-like_CS"/>
</dbReference>
<dbReference type="GO" id="GO:0016020">
    <property type="term" value="C:membrane"/>
    <property type="evidence" value="ECO:0007669"/>
    <property type="project" value="UniProtKB-SubCell"/>
</dbReference>
<dbReference type="Pfam" id="PF00005">
    <property type="entry name" value="ABC_tran"/>
    <property type="match status" value="1"/>
</dbReference>
<dbReference type="Gene3D" id="3.40.50.300">
    <property type="entry name" value="P-loop containing nucleotide triphosphate hydrolases"/>
    <property type="match status" value="1"/>
</dbReference>
<dbReference type="PROSITE" id="PS50893">
    <property type="entry name" value="ABC_TRANSPORTER_2"/>
    <property type="match status" value="1"/>
</dbReference>
<keyword evidence="5" id="KW-0677">Repeat</keyword>
<evidence type="ECO:0000259" key="12">
    <source>
        <dbReference type="PROSITE" id="PS50893"/>
    </source>
</evidence>
<proteinExistence type="inferred from homology"/>
<organism evidence="13">
    <name type="scientific">Neobodo designis</name>
    <name type="common">Flagellated protozoan</name>
    <name type="synonym">Bodo designis</name>
    <dbReference type="NCBI Taxonomy" id="312471"/>
    <lineage>
        <taxon>Eukaryota</taxon>
        <taxon>Discoba</taxon>
        <taxon>Euglenozoa</taxon>
        <taxon>Kinetoplastea</taxon>
        <taxon>Metakinetoplastina</taxon>
        <taxon>Neobodonida</taxon>
        <taxon>Neobodo</taxon>
    </lineage>
</organism>
<evidence type="ECO:0000256" key="3">
    <source>
        <dbReference type="ARBA" id="ARBA00022448"/>
    </source>
</evidence>
<dbReference type="GO" id="GO:0005524">
    <property type="term" value="F:ATP binding"/>
    <property type="evidence" value="ECO:0007669"/>
    <property type="project" value="UniProtKB-KW"/>
</dbReference>
<gene>
    <name evidence="13" type="ORF">NDES1114_LOCUS21501</name>
</gene>
<dbReference type="SMART" id="SM00382">
    <property type="entry name" value="AAA"/>
    <property type="match status" value="1"/>
</dbReference>
<feature type="transmembrane region" description="Helical" evidence="11">
    <location>
        <begin position="393"/>
        <end position="415"/>
    </location>
</feature>
<keyword evidence="9 11" id="KW-0472">Membrane</keyword>
<name>A0A7S1MDZ8_NEODS</name>
<feature type="transmembrane region" description="Helical" evidence="11">
    <location>
        <begin position="502"/>
        <end position="522"/>
    </location>
</feature>
<keyword evidence="7" id="KW-0067">ATP-binding</keyword>
<accession>A0A7S1MDZ8</accession>
<keyword evidence="8 11" id="KW-1133">Transmembrane helix</keyword>
<dbReference type="InterPro" id="IPR026082">
    <property type="entry name" value="ABCA"/>
</dbReference>
<comment type="similarity">
    <text evidence="2">Belongs to the ABC transporter superfamily. ABCA family.</text>
</comment>
<keyword evidence="3" id="KW-0813">Transport</keyword>
<comment type="subcellular location">
    <subcellularLocation>
        <location evidence="1">Membrane</location>
        <topology evidence="1">Multi-pass membrane protein</topology>
    </subcellularLocation>
</comment>
<evidence type="ECO:0000256" key="7">
    <source>
        <dbReference type="ARBA" id="ARBA00022840"/>
    </source>
</evidence>